<dbReference type="Proteomes" id="UP001317705">
    <property type="component" value="Chromosome"/>
</dbReference>
<evidence type="ECO:0000256" key="1">
    <source>
        <dbReference type="SAM" id="Phobius"/>
    </source>
</evidence>
<dbReference type="Pfam" id="PF14341">
    <property type="entry name" value="PilX_N"/>
    <property type="match status" value="1"/>
</dbReference>
<evidence type="ECO:0000259" key="2">
    <source>
        <dbReference type="Pfam" id="PF14341"/>
    </source>
</evidence>
<keyword evidence="1" id="KW-0812">Transmembrane</keyword>
<dbReference type="EMBL" id="AP027151">
    <property type="protein sequence ID" value="BDV43687.1"/>
    <property type="molecule type" value="Genomic_DNA"/>
</dbReference>
<keyword evidence="1" id="KW-1133">Transmembrane helix</keyword>
<gene>
    <name evidence="3" type="ORF">GURASL_26100</name>
</gene>
<evidence type="ECO:0000313" key="4">
    <source>
        <dbReference type="Proteomes" id="UP001317705"/>
    </source>
</evidence>
<keyword evidence="1" id="KW-0472">Membrane</keyword>
<feature type="domain" description="Type 4 fimbrial biogenesis protein PilX N-terminal" evidence="2">
    <location>
        <begin position="20"/>
        <end position="69"/>
    </location>
</feature>
<feature type="transmembrane region" description="Helical" evidence="1">
    <location>
        <begin position="21"/>
        <end position="42"/>
    </location>
</feature>
<protein>
    <recommendedName>
        <fullName evidence="2">Type 4 fimbrial biogenesis protein PilX N-terminal domain-containing protein</fullName>
    </recommendedName>
</protein>
<evidence type="ECO:0000313" key="3">
    <source>
        <dbReference type="EMBL" id="BDV43687.1"/>
    </source>
</evidence>
<dbReference type="InterPro" id="IPR025746">
    <property type="entry name" value="PilX_N_dom"/>
</dbReference>
<dbReference type="RefSeq" id="WP_281999813.1">
    <property type="nucleotide sequence ID" value="NZ_AP027151.1"/>
</dbReference>
<sequence length="157" mass="16741">MQGFHQKCLREIEGVLDNERGITLVIVLLMLVILGILGASLLSTTTTDVQIAGNARNNEQAFYVTEAALQYAETNSDIYKAINPGVQDTYSSSVTVNGKMAKVVVKYTGASPPPSGYDATEFQSNLYTISATGSGPNNAQASLESGMARIVPKAKDY</sequence>
<reference evidence="3 4" key="1">
    <citation type="submission" date="2022-12" db="EMBL/GenBank/DDBJ databases">
        <title>Polyphasic characterization of Geotalea uranireducens NIT-SL11 newly isolated from a complex of sewage sludge and microbially reduced graphene oxide.</title>
        <authorList>
            <person name="Xie L."/>
            <person name="Yoshida N."/>
            <person name="Meng L."/>
        </authorList>
    </citation>
    <scope>NUCLEOTIDE SEQUENCE [LARGE SCALE GENOMIC DNA]</scope>
    <source>
        <strain evidence="3 4">NIT-SL11</strain>
    </source>
</reference>
<accession>A0ABN6VVV7</accession>
<name>A0ABN6VVV7_9BACT</name>
<keyword evidence="4" id="KW-1185">Reference proteome</keyword>
<proteinExistence type="predicted"/>
<organism evidence="3 4">
    <name type="scientific">Geotalea uraniireducens</name>
    <dbReference type="NCBI Taxonomy" id="351604"/>
    <lineage>
        <taxon>Bacteria</taxon>
        <taxon>Pseudomonadati</taxon>
        <taxon>Thermodesulfobacteriota</taxon>
        <taxon>Desulfuromonadia</taxon>
        <taxon>Geobacterales</taxon>
        <taxon>Geobacteraceae</taxon>
        <taxon>Geotalea</taxon>
    </lineage>
</organism>